<dbReference type="AlphaFoldDB" id="A0A2U2BFM6"/>
<feature type="transmembrane region" description="Helical" evidence="1">
    <location>
        <begin position="106"/>
        <end position="129"/>
    </location>
</feature>
<sequence>MASAMKPSESVGSWQQQTLVEAIRLRETLWGPVEDLSESRRARAAGGSFAQRVSARALALARRDGLEQAWTRWWRIARLLLIAMAVLALLAGAGTAAGALGDGSRAVNVVTALGALLGLHALTFIFWLFSLVWSGKGAGTGSWAGDAWWWLSRRFVKGDASLVPQAFAAVLARRGSQSWLAGLISHSLWVLAFLSALSTLLLLLASRRYHFNWETTLLTPDTFVWLVEGLGALPSLLGFAQPDTLTIRSSDGLQVLDAQAQALWSSWLLGAVVTYGLLPRVLALAWSLWQWRKHTARLSLDDSLPGLAELRPRLMPVSEPTGVDELASPDRVARIQSQPSTPLAANALCVVGLELPPEQSWPPAFMQAQMQDLGRVDSRAERLDILGRLQSASPRHLLMVCDAAQTPDRGVVATLVEWAQLAQQSDVVLLDEALADPDQTRRRSWHERLVAAGFAPGQIHDQWPDDLSLKEPS</sequence>
<accession>A0A2U2BFM6</accession>
<proteinExistence type="predicted"/>
<evidence type="ECO:0000256" key="1">
    <source>
        <dbReference type="SAM" id="Phobius"/>
    </source>
</evidence>
<feature type="transmembrane region" description="Helical" evidence="1">
    <location>
        <begin position="267"/>
        <end position="289"/>
    </location>
</feature>
<dbReference type="Pfam" id="PF11067">
    <property type="entry name" value="DUF2868"/>
    <property type="match status" value="1"/>
</dbReference>
<feature type="transmembrane region" description="Helical" evidence="1">
    <location>
        <begin position="183"/>
        <end position="205"/>
    </location>
</feature>
<gene>
    <name evidence="2" type="ORF">DF183_18810</name>
</gene>
<name>A0A2U2BFM6_ALCFA</name>
<organism evidence="2 3">
    <name type="scientific">Alcaligenes faecalis</name>
    <dbReference type="NCBI Taxonomy" id="511"/>
    <lineage>
        <taxon>Bacteria</taxon>
        <taxon>Pseudomonadati</taxon>
        <taxon>Pseudomonadota</taxon>
        <taxon>Betaproteobacteria</taxon>
        <taxon>Burkholderiales</taxon>
        <taxon>Alcaligenaceae</taxon>
        <taxon>Alcaligenes</taxon>
    </lineage>
</organism>
<reference evidence="2 3" key="2">
    <citation type="submission" date="2018-05" db="EMBL/GenBank/DDBJ databases">
        <authorList>
            <person name="Lanie J.A."/>
            <person name="Ng W.-L."/>
            <person name="Kazmierczak K.M."/>
            <person name="Andrzejewski T.M."/>
            <person name="Davidsen T.M."/>
            <person name="Wayne K.J."/>
            <person name="Tettelin H."/>
            <person name="Glass J.I."/>
            <person name="Rusch D."/>
            <person name="Podicherti R."/>
            <person name="Tsui H.-C.T."/>
            <person name="Winkler M.E."/>
        </authorList>
    </citation>
    <scope>NUCLEOTIDE SEQUENCE [LARGE SCALE GENOMIC DNA]</scope>
    <source>
        <strain evidence="2 3">YBY</strain>
    </source>
</reference>
<comment type="caution">
    <text evidence="2">The sequence shown here is derived from an EMBL/GenBank/DDBJ whole genome shotgun (WGS) entry which is preliminary data.</text>
</comment>
<dbReference type="STRING" id="511.UZ73_09810"/>
<evidence type="ECO:0000313" key="3">
    <source>
        <dbReference type="Proteomes" id="UP000245216"/>
    </source>
</evidence>
<protein>
    <submittedName>
        <fullName evidence="2">DUF2868 domain-containing protein</fullName>
    </submittedName>
</protein>
<evidence type="ECO:0000313" key="2">
    <source>
        <dbReference type="EMBL" id="PWE12814.1"/>
    </source>
</evidence>
<feature type="transmembrane region" description="Helical" evidence="1">
    <location>
        <begin position="79"/>
        <end position="100"/>
    </location>
</feature>
<keyword evidence="1" id="KW-0812">Transmembrane</keyword>
<dbReference type="KEGG" id="afa:UZ73_09810"/>
<dbReference type="Proteomes" id="UP000245216">
    <property type="component" value="Unassembled WGS sequence"/>
</dbReference>
<dbReference type="InterPro" id="IPR021296">
    <property type="entry name" value="DUF2868"/>
</dbReference>
<keyword evidence="1" id="KW-0472">Membrane</keyword>
<reference evidence="2 3" key="1">
    <citation type="submission" date="2018-05" db="EMBL/GenBank/DDBJ databases">
        <title>Genome Sequence of an Efficient Indole-Degrading Bacterium, Alcaligenes sp.YBY.</title>
        <authorList>
            <person name="Yang B."/>
        </authorList>
    </citation>
    <scope>NUCLEOTIDE SEQUENCE [LARGE SCALE GENOMIC DNA]</scope>
    <source>
        <strain evidence="2 3">YBY</strain>
    </source>
</reference>
<dbReference type="EMBL" id="QEXO01000005">
    <property type="protein sequence ID" value="PWE12814.1"/>
    <property type="molecule type" value="Genomic_DNA"/>
</dbReference>
<keyword evidence="1" id="KW-1133">Transmembrane helix</keyword>